<evidence type="ECO:0000256" key="7">
    <source>
        <dbReference type="RuleBase" id="RU003879"/>
    </source>
</evidence>
<keyword evidence="3" id="KW-1003">Cell membrane</keyword>
<evidence type="ECO:0000313" key="9">
    <source>
        <dbReference type="EMBL" id="SHF48688.1"/>
    </source>
</evidence>
<keyword evidence="5 8" id="KW-1133">Transmembrane helix</keyword>
<evidence type="ECO:0000256" key="1">
    <source>
        <dbReference type="ARBA" id="ARBA00004162"/>
    </source>
</evidence>
<evidence type="ECO:0000256" key="2">
    <source>
        <dbReference type="ARBA" id="ARBA00005811"/>
    </source>
</evidence>
<accession>A0A1M5C1Q3</accession>
<dbReference type="GO" id="GO:0015031">
    <property type="term" value="P:protein transport"/>
    <property type="evidence" value="ECO:0007669"/>
    <property type="project" value="UniProtKB-KW"/>
</dbReference>
<evidence type="ECO:0000256" key="4">
    <source>
        <dbReference type="ARBA" id="ARBA00022692"/>
    </source>
</evidence>
<dbReference type="RefSeq" id="WP_073401676.1">
    <property type="nucleotide sequence ID" value="NZ_FQTV01000009.1"/>
</dbReference>
<dbReference type="Proteomes" id="UP000184509">
    <property type="component" value="Unassembled WGS sequence"/>
</dbReference>
<feature type="transmembrane region" description="Helical" evidence="8">
    <location>
        <begin position="16"/>
        <end position="35"/>
    </location>
</feature>
<evidence type="ECO:0000256" key="8">
    <source>
        <dbReference type="SAM" id="Phobius"/>
    </source>
</evidence>
<evidence type="ECO:0000256" key="3">
    <source>
        <dbReference type="ARBA" id="ARBA00022475"/>
    </source>
</evidence>
<evidence type="ECO:0000256" key="6">
    <source>
        <dbReference type="ARBA" id="ARBA00023136"/>
    </source>
</evidence>
<organism evidence="9 10">
    <name type="scientific">Bacteroides luti</name>
    <dbReference type="NCBI Taxonomy" id="1297750"/>
    <lineage>
        <taxon>Bacteria</taxon>
        <taxon>Pseudomonadati</taxon>
        <taxon>Bacteroidota</taxon>
        <taxon>Bacteroidia</taxon>
        <taxon>Bacteroidales</taxon>
        <taxon>Bacteroidaceae</taxon>
        <taxon>Bacteroides</taxon>
    </lineage>
</organism>
<dbReference type="GO" id="GO:0005886">
    <property type="term" value="C:plasma membrane"/>
    <property type="evidence" value="ECO:0007669"/>
    <property type="project" value="UniProtKB-SubCell"/>
</dbReference>
<keyword evidence="7" id="KW-0813">Transport</keyword>
<protein>
    <submittedName>
        <fullName evidence="9">Biopolymer transport protein ExbD</fullName>
    </submittedName>
</protein>
<comment type="subcellular location">
    <subcellularLocation>
        <location evidence="1">Cell membrane</location>
        <topology evidence="1">Single-pass membrane protein</topology>
    </subcellularLocation>
    <subcellularLocation>
        <location evidence="7">Cell membrane</location>
        <topology evidence="7">Single-pass type II membrane protein</topology>
    </subcellularLocation>
</comment>
<keyword evidence="6 8" id="KW-0472">Membrane</keyword>
<dbReference type="GO" id="GO:0022857">
    <property type="term" value="F:transmembrane transporter activity"/>
    <property type="evidence" value="ECO:0007669"/>
    <property type="project" value="InterPro"/>
</dbReference>
<keyword evidence="10" id="KW-1185">Reference proteome</keyword>
<dbReference type="STRING" id="1297750.SAMN05444405_10973"/>
<dbReference type="AlphaFoldDB" id="A0A1M5C1Q3"/>
<dbReference type="OrthoDB" id="9810103at2"/>
<keyword evidence="4 7" id="KW-0812">Transmembrane</keyword>
<sequence>MKRRFVSREKLEIPRINAIALPTIFLILLFFFIMLTSIRKDKIVVGEVDAPQATELSALGKKAIITTIYIGKPNEKAKSLNCIQLNDQVMTVAQVEYYMKKKRASLNPNEYSLLMVKLKIDKDTPMGIVSDVKQALRRANVLNIFYSARPE</sequence>
<reference evidence="9 10" key="1">
    <citation type="submission" date="2016-11" db="EMBL/GenBank/DDBJ databases">
        <authorList>
            <person name="Jaros S."/>
            <person name="Januszkiewicz K."/>
            <person name="Wedrychowicz H."/>
        </authorList>
    </citation>
    <scope>NUCLEOTIDE SEQUENCE [LARGE SCALE GENOMIC DNA]</scope>
    <source>
        <strain evidence="9 10">DSM 26991</strain>
    </source>
</reference>
<evidence type="ECO:0000256" key="5">
    <source>
        <dbReference type="ARBA" id="ARBA00022989"/>
    </source>
</evidence>
<proteinExistence type="inferred from homology"/>
<dbReference type="Pfam" id="PF02472">
    <property type="entry name" value="ExbD"/>
    <property type="match status" value="1"/>
</dbReference>
<name>A0A1M5C1Q3_9BACE</name>
<dbReference type="EMBL" id="FQTV01000009">
    <property type="protein sequence ID" value="SHF48688.1"/>
    <property type="molecule type" value="Genomic_DNA"/>
</dbReference>
<evidence type="ECO:0000313" key="10">
    <source>
        <dbReference type="Proteomes" id="UP000184509"/>
    </source>
</evidence>
<comment type="similarity">
    <text evidence="2 7">Belongs to the ExbD/TolR family.</text>
</comment>
<keyword evidence="7" id="KW-0653">Protein transport</keyword>
<gene>
    <name evidence="9" type="ORF">SAMN05444405_10973</name>
</gene>
<dbReference type="InterPro" id="IPR003400">
    <property type="entry name" value="ExbD"/>
</dbReference>